<comment type="similarity">
    <text evidence="3">Belongs to the sirtuin family. Class I subfamily.</text>
</comment>
<keyword evidence="8" id="KW-0496">Mitochondrion</keyword>
<evidence type="ECO:0000256" key="1">
    <source>
        <dbReference type="ARBA" id="ARBA00001947"/>
    </source>
</evidence>
<dbReference type="CDD" id="cd01408">
    <property type="entry name" value="SIRT1"/>
    <property type="match status" value="1"/>
</dbReference>
<evidence type="ECO:0000313" key="12">
    <source>
        <dbReference type="EMBL" id="TFY75767.1"/>
    </source>
</evidence>
<dbReference type="InterPro" id="IPR003000">
    <property type="entry name" value="Sirtuin"/>
</dbReference>
<feature type="compositionally biased region" description="Basic and acidic residues" evidence="10">
    <location>
        <begin position="394"/>
        <end position="426"/>
    </location>
</feature>
<feature type="binding site" evidence="9">
    <location>
        <position position="205"/>
    </location>
    <ligand>
        <name>Zn(2+)</name>
        <dbReference type="ChEBI" id="CHEBI:29105"/>
    </ligand>
</feature>
<feature type="binding site" evidence="9">
    <location>
        <position position="181"/>
    </location>
    <ligand>
        <name>Zn(2+)</name>
        <dbReference type="ChEBI" id="CHEBI:29105"/>
    </ligand>
</feature>
<dbReference type="GO" id="GO:0005634">
    <property type="term" value="C:nucleus"/>
    <property type="evidence" value="ECO:0007669"/>
    <property type="project" value="TreeGrafter"/>
</dbReference>
<dbReference type="InterPro" id="IPR026590">
    <property type="entry name" value="Ssirtuin_cat_dom"/>
</dbReference>
<dbReference type="OrthoDB" id="420264at2759"/>
<dbReference type="SUPFAM" id="SSF52467">
    <property type="entry name" value="DHS-like NAD/FAD-binding domain"/>
    <property type="match status" value="1"/>
</dbReference>
<dbReference type="GO" id="GO:0005739">
    <property type="term" value="C:mitochondrion"/>
    <property type="evidence" value="ECO:0007669"/>
    <property type="project" value="UniProtKB-SubCell"/>
</dbReference>
<evidence type="ECO:0000256" key="5">
    <source>
        <dbReference type="ARBA" id="ARBA00022723"/>
    </source>
</evidence>
<keyword evidence="6 9" id="KW-0862">Zinc</keyword>
<evidence type="ECO:0000259" key="11">
    <source>
        <dbReference type="PROSITE" id="PS50305"/>
    </source>
</evidence>
<evidence type="ECO:0000256" key="3">
    <source>
        <dbReference type="ARBA" id="ARBA00006924"/>
    </source>
</evidence>
<evidence type="ECO:0000256" key="2">
    <source>
        <dbReference type="ARBA" id="ARBA00004173"/>
    </source>
</evidence>
<dbReference type="InterPro" id="IPR026591">
    <property type="entry name" value="Sirtuin_cat_small_dom_sf"/>
</dbReference>
<dbReference type="InterPro" id="IPR029035">
    <property type="entry name" value="DHS-like_NAD/FAD-binding_dom"/>
</dbReference>
<dbReference type="Gene3D" id="3.40.50.1220">
    <property type="entry name" value="TPP-binding domain"/>
    <property type="match status" value="2"/>
</dbReference>
<dbReference type="GO" id="GO:0070403">
    <property type="term" value="F:NAD+ binding"/>
    <property type="evidence" value="ECO:0007669"/>
    <property type="project" value="InterPro"/>
</dbReference>
<proteinExistence type="inferred from homology"/>
<sequence length="489" mass="52760">MSLADFLLSLRSEEEPPNLVLESKDISGVAKYIDSEECQNVFLMVGAGVSTAAGIPDFRSPGTGSSILPIKCEFLISSSCAGMSGLYANLARLDLPYPEAVFEIGFFRENPRPFYALAKELYPGHFRPTISHSFIKLLHEKSLLHTCFTQNIDTLERRAGVPGDKIIEAHGSFATQKCIDCQTPYDGEKIKHAVYEGTVPKCEECGGLVKPDIVFFGEPLPDSFISGVSKLKQADLLIIMGTSLTVYPFAALPRLVPDECPRILINLDEAGDIGYRSNDVVLLGPCDEIVRKLCKELGWEEELVEDWEATIESLERPAAEKVPTVEEAKVPKPVEEEVDLLAATVEKALKISEPSEAKIPERGPEIAFEPKQAEAVKVESKGEGGGVSVAEEGEVSKSVKEEEAAGVEEALKISEPSEAKGPERGTEVTSEPKQAEAAKVESKGEGGGASAADEGKPGSDVDEKQEDRSAAQAPDTPLPEKKVTSTEKV</sequence>
<comment type="cofactor">
    <cofactor evidence="1">
        <name>Zn(2+)</name>
        <dbReference type="ChEBI" id="CHEBI:29105"/>
    </cofactor>
</comment>
<dbReference type="Gene3D" id="3.30.1600.10">
    <property type="entry name" value="SIR2/SIRT2 'Small Domain"/>
    <property type="match status" value="1"/>
</dbReference>
<dbReference type="GO" id="GO:0046872">
    <property type="term" value="F:metal ion binding"/>
    <property type="evidence" value="ECO:0007669"/>
    <property type="project" value="UniProtKB-KW"/>
</dbReference>
<dbReference type="EMBL" id="SFCI01001441">
    <property type="protein sequence ID" value="TFY75767.1"/>
    <property type="molecule type" value="Genomic_DNA"/>
</dbReference>
<feature type="binding site" evidence="9">
    <location>
        <position position="178"/>
    </location>
    <ligand>
        <name>Zn(2+)</name>
        <dbReference type="ChEBI" id="CHEBI:29105"/>
    </ligand>
</feature>
<dbReference type="STRING" id="135208.A0A4Y9ZNY9"/>
<comment type="subcellular location">
    <subcellularLocation>
        <location evidence="2">Mitochondrion</location>
    </subcellularLocation>
</comment>
<protein>
    <recommendedName>
        <fullName evidence="11">Deacetylase sirtuin-type domain-containing protein</fullName>
    </recommendedName>
</protein>
<evidence type="ECO:0000313" key="13">
    <source>
        <dbReference type="Proteomes" id="UP000298061"/>
    </source>
</evidence>
<feature type="domain" description="Deacetylase sirtuin-type" evidence="11">
    <location>
        <begin position="19"/>
        <end position="300"/>
    </location>
</feature>
<feature type="compositionally biased region" description="Basic and acidic residues" evidence="10">
    <location>
        <begin position="433"/>
        <end position="444"/>
    </location>
</feature>
<accession>A0A4Y9ZNY9</accession>
<feature type="compositionally biased region" description="Basic and acidic residues" evidence="10">
    <location>
        <begin position="453"/>
        <end position="469"/>
    </location>
</feature>
<feature type="compositionally biased region" description="Basic and acidic residues" evidence="10">
    <location>
        <begin position="478"/>
        <end position="489"/>
    </location>
</feature>
<evidence type="ECO:0000256" key="6">
    <source>
        <dbReference type="ARBA" id="ARBA00022833"/>
    </source>
</evidence>
<evidence type="ECO:0000256" key="4">
    <source>
        <dbReference type="ARBA" id="ARBA00022679"/>
    </source>
</evidence>
<comment type="caution">
    <text evidence="12">The sequence shown here is derived from an EMBL/GenBank/DDBJ whole genome shotgun (WGS) entry which is preliminary data.</text>
</comment>
<feature type="binding site" evidence="9">
    <location>
        <position position="202"/>
    </location>
    <ligand>
        <name>Zn(2+)</name>
        <dbReference type="ChEBI" id="CHEBI:29105"/>
    </ligand>
</feature>
<evidence type="ECO:0000256" key="10">
    <source>
        <dbReference type="SAM" id="MobiDB-lite"/>
    </source>
</evidence>
<feature type="active site" description="Proton acceptor" evidence="9">
    <location>
        <position position="170"/>
    </location>
</feature>
<dbReference type="PANTHER" id="PTHR11085:SF6">
    <property type="entry name" value="NAD-DEPENDENT PROTEIN DEACETYLASE SIRTUIN-2"/>
    <property type="match status" value="1"/>
</dbReference>
<reference evidence="12 13" key="1">
    <citation type="submission" date="2019-02" db="EMBL/GenBank/DDBJ databases">
        <title>Genome sequencing of the rare red list fungi Hericium alpestre (H. flagellum).</title>
        <authorList>
            <person name="Buettner E."/>
            <person name="Kellner H."/>
        </authorList>
    </citation>
    <scope>NUCLEOTIDE SEQUENCE [LARGE SCALE GENOMIC DNA]</scope>
    <source>
        <strain evidence="12 13">DSM 108284</strain>
    </source>
</reference>
<dbReference type="PANTHER" id="PTHR11085">
    <property type="entry name" value="NAD-DEPENDENT PROTEIN DEACYLASE SIRTUIN-5, MITOCHONDRIAL-RELATED"/>
    <property type="match status" value="1"/>
</dbReference>
<evidence type="ECO:0000256" key="8">
    <source>
        <dbReference type="ARBA" id="ARBA00023128"/>
    </source>
</evidence>
<dbReference type="Pfam" id="PF02146">
    <property type="entry name" value="SIR2"/>
    <property type="match status" value="1"/>
</dbReference>
<dbReference type="AlphaFoldDB" id="A0A4Y9ZNY9"/>
<keyword evidence="4" id="KW-0808">Transferase</keyword>
<organism evidence="12 13">
    <name type="scientific">Hericium alpestre</name>
    <dbReference type="NCBI Taxonomy" id="135208"/>
    <lineage>
        <taxon>Eukaryota</taxon>
        <taxon>Fungi</taxon>
        <taxon>Dikarya</taxon>
        <taxon>Basidiomycota</taxon>
        <taxon>Agaricomycotina</taxon>
        <taxon>Agaricomycetes</taxon>
        <taxon>Russulales</taxon>
        <taxon>Hericiaceae</taxon>
        <taxon>Hericium</taxon>
    </lineage>
</organism>
<name>A0A4Y9ZNY9_9AGAM</name>
<dbReference type="PROSITE" id="PS50305">
    <property type="entry name" value="SIRTUIN"/>
    <property type="match status" value="1"/>
</dbReference>
<dbReference type="Proteomes" id="UP000298061">
    <property type="component" value="Unassembled WGS sequence"/>
</dbReference>
<feature type="region of interest" description="Disordered" evidence="10">
    <location>
        <begin position="355"/>
        <end position="489"/>
    </location>
</feature>
<evidence type="ECO:0000256" key="9">
    <source>
        <dbReference type="PROSITE-ProRule" id="PRU00236"/>
    </source>
</evidence>
<dbReference type="GO" id="GO:0017136">
    <property type="term" value="F:histone deacetylase activity, NAD-dependent"/>
    <property type="evidence" value="ECO:0007669"/>
    <property type="project" value="TreeGrafter"/>
</dbReference>
<dbReference type="InterPro" id="IPR050134">
    <property type="entry name" value="NAD-dep_sirtuin_deacylases"/>
</dbReference>
<feature type="compositionally biased region" description="Basic and acidic residues" evidence="10">
    <location>
        <begin position="355"/>
        <end position="364"/>
    </location>
</feature>
<gene>
    <name evidence="12" type="ORF">EWM64_g8244</name>
</gene>
<feature type="compositionally biased region" description="Basic and acidic residues" evidence="10">
    <location>
        <begin position="371"/>
        <end position="382"/>
    </location>
</feature>
<keyword evidence="7" id="KW-0520">NAD</keyword>
<keyword evidence="13" id="KW-1185">Reference proteome</keyword>
<keyword evidence="5 9" id="KW-0479">Metal-binding</keyword>
<evidence type="ECO:0000256" key="7">
    <source>
        <dbReference type="ARBA" id="ARBA00023027"/>
    </source>
</evidence>